<keyword evidence="1" id="KW-0472">Membrane</keyword>
<accession>A0A7S0CIU4</accession>
<proteinExistence type="predicted"/>
<evidence type="ECO:0000256" key="1">
    <source>
        <dbReference type="SAM" id="Phobius"/>
    </source>
</evidence>
<protein>
    <submittedName>
        <fullName evidence="2">Uncharacterized protein</fullName>
    </submittedName>
</protein>
<reference evidence="2" key="1">
    <citation type="submission" date="2021-01" db="EMBL/GenBank/DDBJ databases">
        <authorList>
            <person name="Corre E."/>
            <person name="Pelletier E."/>
            <person name="Niang G."/>
            <person name="Scheremetjew M."/>
            <person name="Finn R."/>
            <person name="Kale V."/>
            <person name="Holt S."/>
            <person name="Cochrane G."/>
            <person name="Meng A."/>
            <person name="Brown T."/>
            <person name="Cohen L."/>
        </authorList>
    </citation>
    <scope>NUCLEOTIDE SEQUENCE</scope>
    <source>
        <strain evidence="2">CCAP1064/1</strain>
    </source>
</reference>
<evidence type="ECO:0000313" key="2">
    <source>
        <dbReference type="EMBL" id="CAD8425050.1"/>
    </source>
</evidence>
<dbReference type="AlphaFoldDB" id="A0A7S0CIU4"/>
<name>A0A7S0CIU4_9STRA</name>
<organism evidence="2">
    <name type="scientific">Proboscia inermis</name>
    <dbReference type="NCBI Taxonomy" id="420281"/>
    <lineage>
        <taxon>Eukaryota</taxon>
        <taxon>Sar</taxon>
        <taxon>Stramenopiles</taxon>
        <taxon>Ochrophyta</taxon>
        <taxon>Bacillariophyta</taxon>
        <taxon>Coscinodiscophyceae</taxon>
        <taxon>Rhizosoleniophycidae</taxon>
        <taxon>Rhizosoleniales</taxon>
        <taxon>Rhizosoleniaceae</taxon>
        <taxon>Proboscia</taxon>
    </lineage>
</organism>
<gene>
    <name evidence="2" type="ORF">PINE0816_LOCUS21210</name>
</gene>
<keyword evidence="1" id="KW-1133">Transmembrane helix</keyword>
<keyword evidence="1" id="KW-0812">Transmembrane</keyword>
<sequence>MWNHSLNCGRKNLLEPNALKRSLHSFVLRNEQTIFTKRIMMASNISYSNLGRFIEHDRSTENKKVVPYVSLGTSKHIGGNFVSARFLSTTDQTAATADKSCNVPTIESVKSMPNSHSTLSNESIFMLASMGHRDATSERLKRHIMEVDGVSYEDACEKFSEIAMFHHNIFRYNRLPYIGGVTVALGSAIASVPMVFNESVAKWFNENFVTTDVPPPVDLETAFEVGAWTWGWMEPCLGEASFVLLCLAFARSQIINLGYKPYTSGLKTRRASKLIEAYPQYNTEVLIQYSESDDFITIDK</sequence>
<feature type="transmembrane region" description="Helical" evidence="1">
    <location>
        <begin position="175"/>
        <end position="196"/>
    </location>
</feature>
<dbReference type="EMBL" id="HBEL01045569">
    <property type="protein sequence ID" value="CAD8425050.1"/>
    <property type="molecule type" value="Transcribed_RNA"/>
</dbReference>